<sequence>MAARAKEIRALFEWVDPAQGETRALLREKHGEGQEAELAAAAAEDGSRAWMQTPALDLSDFACLYGSAQEEEVQDEGFSAQVAEAKQKLEAADEKLSERKRLRQEAEAEVARLAAELEKVSAGVDDAKASDVVVDPQRSSFLELEARPEQPVLFSRPGASTFFDYGYNHWWRGQCCDASHQRWERCDDSAGRWSDVKDEVTRQAEHFLHDFALTWMLLQCSGLDQNEKANLKNEFTMDQDVDEDEEIGDHDDLRQGGNPVGAPRGHAEEEYRIPEAEIQEALPGIQLQKSTWKQATEKQQQISQKRKVFDQGGWQPPDYQAFKEAYNTTKDGFVIAKDLGDVDKMSSEDRNELLRTNKDVILKTLLAFSHLQKVLTLGELAHCIACKYKDACDARAQHVIREAKKTKESRIAWMKELKDGVTGKLLEKKFVRSKKSSDSSSPEKLEIVAEPPVLDPTEQHKKKFRLRLKQKAADPGPSAAAVPQPSIMMWPTDEAETEHPKKDYHGLCAVDASGLLTAIPVSALVQGYSAFLW</sequence>
<evidence type="ECO:0000313" key="2">
    <source>
        <dbReference type="EMBL" id="OLQ05991.1"/>
    </source>
</evidence>
<keyword evidence="1" id="KW-0175">Coiled coil</keyword>
<evidence type="ECO:0000313" key="3">
    <source>
        <dbReference type="Proteomes" id="UP000186817"/>
    </source>
</evidence>
<dbReference type="EMBL" id="LSRX01000170">
    <property type="protein sequence ID" value="OLQ05991.1"/>
    <property type="molecule type" value="Genomic_DNA"/>
</dbReference>
<dbReference type="OrthoDB" id="10408582at2759"/>
<proteinExistence type="predicted"/>
<dbReference type="AlphaFoldDB" id="A0A1Q9EF16"/>
<feature type="coiled-coil region" evidence="1">
    <location>
        <begin position="82"/>
        <end position="123"/>
    </location>
</feature>
<accession>A0A1Q9EF16</accession>
<evidence type="ECO:0000256" key="1">
    <source>
        <dbReference type="SAM" id="Coils"/>
    </source>
</evidence>
<comment type="caution">
    <text evidence="2">The sequence shown here is derived from an EMBL/GenBank/DDBJ whole genome shotgun (WGS) entry which is preliminary data.</text>
</comment>
<organism evidence="2 3">
    <name type="scientific">Symbiodinium microadriaticum</name>
    <name type="common">Dinoflagellate</name>
    <name type="synonym">Zooxanthella microadriatica</name>
    <dbReference type="NCBI Taxonomy" id="2951"/>
    <lineage>
        <taxon>Eukaryota</taxon>
        <taxon>Sar</taxon>
        <taxon>Alveolata</taxon>
        <taxon>Dinophyceae</taxon>
        <taxon>Suessiales</taxon>
        <taxon>Symbiodiniaceae</taxon>
        <taxon>Symbiodinium</taxon>
    </lineage>
</organism>
<gene>
    <name evidence="2" type="ORF">AK812_SmicGene10753</name>
</gene>
<protein>
    <submittedName>
        <fullName evidence="2">Uncharacterized protein</fullName>
    </submittedName>
</protein>
<name>A0A1Q9EF16_SYMMI</name>
<reference evidence="2 3" key="1">
    <citation type="submission" date="2016-02" db="EMBL/GenBank/DDBJ databases">
        <title>Genome analysis of coral dinoflagellate symbionts highlights evolutionary adaptations to a symbiotic lifestyle.</title>
        <authorList>
            <person name="Aranda M."/>
            <person name="Li Y."/>
            <person name="Liew Y.J."/>
            <person name="Baumgarten S."/>
            <person name="Simakov O."/>
            <person name="Wilson M."/>
            <person name="Piel J."/>
            <person name="Ashoor H."/>
            <person name="Bougouffa S."/>
            <person name="Bajic V.B."/>
            <person name="Ryu T."/>
            <person name="Ravasi T."/>
            <person name="Bayer T."/>
            <person name="Micklem G."/>
            <person name="Kim H."/>
            <person name="Bhak J."/>
            <person name="Lajeunesse T.C."/>
            <person name="Voolstra C.R."/>
        </authorList>
    </citation>
    <scope>NUCLEOTIDE SEQUENCE [LARGE SCALE GENOMIC DNA]</scope>
    <source>
        <strain evidence="2 3">CCMP2467</strain>
    </source>
</reference>
<dbReference type="Proteomes" id="UP000186817">
    <property type="component" value="Unassembled WGS sequence"/>
</dbReference>
<keyword evidence="3" id="KW-1185">Reference proteome</keyword>